<dbReference type="EMBL" id="JACNJN010000201">
    <property type="protein sequence ID" value="MBC8336856.1"/>
    <property type="molecule type" value="Genomic_DNA"/>
</dbReference>
<reference evidence="2 3" key="1">
    <citation type="submission" date="2020-08" db="EMBL/GenBank/DDBJ databases">
        <title>Bridging the membrane lipid divide: bacteria of the FCB group superphylum have the potential to synthesize archaeal ether lipids.</title>
        <authorList>
            <person name="Villanueva L."/>
            <person name="Von Meijenfeldt F.A.B."/>
            <person name="Westbye A.B."/>
            <person name="Yadav S."/>
            <person name="Hopmans E.C."/>
            <person name="Dutilh B.E."/>
            <person name="Sinninghe Damste J.S."/>
        </authorList>
    </citation>
    <scope>NUCLEOTIDE SEQUENCE [LARGE SCALE GENOMIC DNA]</scope>
    <source>
        <strain evidence="2">NIOZ-UU36</strain>
    </source>
</reference>
<accession>A0A8J6NPD3</accession>
<evidence type="ECO:0000313" key="2">
    <source>
        <dbReference type="EMBL" id="MBC8336856.1"/>
    </source>
</evidence>
<dbReference type="Proteomes" id="UP000614469">
    <property type="component" value="Unassembled WGS sequence"/>
</dbReference>
<feature type="domain" description="Methyltransferase type 11" evidence="1">
    <location>
        <begin position="46"/>
        <end position="136"/>
    </location>
</feature>
<name>A0A8J6NPD3_9CHLR</name>
<protein>
    <submittedName>
        <fullName evidence="2">Class I SAM-dependent methyltransferase</fullName>
    </submittedName>
</protein>
<dbReference type="InterPro" id="IPR013216">
    <property type="entry name" value="Methyltransf_11"/>
</dbReference>
<dbReference type="CDD" id="cd02440">
    <property type="entry name" value="AdoMet_MTases"/>
    <property type="match status" value="1"/>
</dbReference>
<gene>
    <name evidence="2" type="ORF">H8E29_16480</name>
</gene>
<evidence type="ECO:0000313" key="3">
    <source>
        <dbReference type="Proteomes" id="UP000614469"/>
    </source>
</evidence>
<dbReference type="GO" id="GO:0008757">
    <property type="term" value="F:S-adenosylmethionine-dependent methyltransferase activity"/>
    <property type="evidence" value="ECO:0007669"/>
    <property type="project" value="InterPro"/>
</dbReference>
<sequence length="238" mass="26618">MSFDENYFSTHTYENISFAKYSMYWWSNRFYAILARRYGKRGSRLLEIGSGMGHLIGDLEADFDTSALDVNHWALVQSREVTDTTDLNTGSAERLPFADASFGVVIIKHVVEHLRDPELAISELGRIIAPNGILILATPNLDSLLKPLKGDAWIGYQDPTHIALKPPAEWLSMIRSADLSPLKVFSDGFWDVPYISIIPAMLQKLFFGSLGGFQAIVGIPFLPLRWGESIIVVAEKKV</sequence>
<dbReference type="SUPFAM" id="SSF53335">
    <property type="entry name" value="S-adenosyl-L-methionine-dependent methyltransferases"/>
    <property type="match status" value="1"/>
</dbReference>
<comment type="caution">
    <text evidence="2">The sequence shown here is derived from an EMBL/GenBank/DDBJ whole genome shotgun (WGS) entry which is preliminary data.</text>
</comment>
<dbReference type="AlphaFoldDB" id="A0A8J6NPD3"/>
<evidence type="ECO:0000259" key="1">
    <source>
        <dbReference type="Pfam" id="PF08241"/>
    </source>
</evidence>
<dbReference type="Pfam" id="PF08241">
    <property type="entry name" value="Methyltransf_11"/>
    <property type="match status" value="1"/>
</dbReference>
<proteinExistence type="predicted"/>
<dbReference type="Gene3D" id="3.40.50.150">
    <property type="entry name" value="Vaccinia Virus protein VP39"/>
    <property type="match status" value="1"/>
</dbReference>
<keyword evidence="2" id="KW-0489">Methyltransferase</keyword>
<organism evidence="2 3">
    <name type="scientific">Candidatus Desulfolinea nitratireducens</name>
    <dbReference type="NCBI Taxonomy" id="2841698"/>
    <lineage>
        <taxon>Bacteria</taxon>
        <taxon>Bacillati</taxon>
        <taxon>Chloroflexota</taxon>
        <taxon>Anaerolineae</taxon>
        <taxon>Anaerolineales</taxon>
        <taxon>Anaerolineales incertae sedis</taxon>
        <taxon>Candidatus Desulfolinea</taxon>
    </lineage>
</organism>
<dbReference type="GO" id="GO:0032259">
    <property type="term" value="P:methylation"/>
    <property type="evidence" value="ECO:0007669"/>
    <property type="project" value="UniProtKB-KW"/>
</dbReference>
<dbReference type="InterPro" id="IPR029063">
    <property type="entry name" value="SAM-dependent_MTases_sf"/>
</dbReference>
<keyword evidence="2" id="KW-0808">Transferase</keyword>